<dbReference type="GO" id="GO:0006310">
    <property type="term" value="P:DNA recombination"/>
    <property type="evidence" value="ECO:0007669"/>
    <property type="project" value="TreeGrafter"/>
</dbReference>
<dbReference type="PANTHER" id="PTHR30591:SF1">
    <property type="entry name" value="RECBCD ENZYME SUBUNIT RECC"/>
    <property type="match status" value="1"/>
</dbReference>
<feature type="domain" description="ATP-dependent helicase/deoxyribonuclease subunit B N-terminal" evidence="11">
    <location>
        <begin position="24"/>
        <end position="221"/>
    </location>
</feature>
<feature type="domain" description="PD-(D/E)XK endonuclease-like" evidence="10">
    <location>
        <begin position="733"/>
        <end position="1027"/>
    </location>
</feature>
<dbReference type="InterPro" id="IPR049035">
    <property type="entry name" value="ADDB_N"/>
</dbReference>
<dbReference type="EMBL" id="DVHK01000038">
    <property type="protein sequence ID" value="HIR66713.1"/>
    <property type="molecule type" value="Genomic_DNA"/>
</dbReference>
<dbReference type="GO" id="GO:0003677">
    <property type="term" value="F:DNA binding"/>
    <property type="evidence" value="ECO:0007669"/>
    <property type="project" value="UniProtKB-KW"/>
</dbReference>
<evidence type="ECO:0000256" key="4">
    <source>
        <dbReference type="ARBA" id="ARBA00022801"/>
    </source>
</evidence>
<keyword evidence="4" id="KW-0378">Hydrolase</keyword>
<keyword evidence="7" id="KW-0067">ATP-binding</keyword>
<dbReference type="Pfam" id="PF21445">
    <property type="entry name" value="ADDB_N"/>
    <property type="match status" value="1"/>
</dbReference>
<reference evidence="12" key="1">
    <citation type="submission" date="2020-10" db="EMBL/GenBank/DDBJ databases">
        <authorList>
            <person name="Gilroy R."/>
        </authorList>
    </citation>
    <scope>NUCLEOTIDE SEQUENCE</scope>
    <source>
        <strain evidence="12">ChiW16-3235</strain>
    </source>
</reference>
<evidence type="ECO:0000259" key="10">
    <source>
        <dbReference type="Pfam" id="PF12705"/>
    </source>
</evidence>
<evidence type="ECO:0000259" key="11">
    <source>
        <dbReference type="Pfam" id="PF21445"/>
    </source>
</evidence>
<reference evidence="12" key="2">
    <citation type="journal article" date="2021" name="PeerJ">
        <title>Extensive microbial diversity within the chicken gut microbiome revealed by metagenomics and culture.</title>
        <authorList>
            <person name="Gilroy R."/>
            <person name="Ravi A."/>
            <person name="Getino M."/>
            <person name="Pursley I."/>
            <person name="Horton D.L."/>
            <person name="Alikhan N.F."/>
            <person name="Baker D."/>
            <person name="Gharbi K."/>
            <person name="Hall N."/>
            <person name="Watson M."/>
            <person name="Adriaenssens E.M."/>
            <person name="Foster-Nyarko E."/>
            <person name="Jarju S."/>
            <person name="Secka A."/>
            <person name="Antonio M."/>
            <person name="Oren A."/>
            <person name="Chaudhuri R.R."/>
            <person name="La Ragione R."/>
            <person name="Hildebrand F."/>
            <person name="Pallen M.J."/>
        </authorList>
    </citation>
    <scope>NUCLEOTIDE SEQUENCE</scope>
    <source>
        <strain evidence="12">ChiW16-3235</strain>
    </source>
</reference>
<dbReference type="GO" id="GO:0005524">
    <property type="term" value="F:ATP binding"/>
    <property type="evidence" value="ECO:0007669"/>
    <property type="project" value="UniProtKB-KW"/>
</dbReference>
<dbReference type="PANTHER" id="PTHR30591">
    <property type="entry name" value="RECBCD ENZYME SUBUNIT RECC"/>
    <property type="match status" value="1"/>
</dbReference>
<evidence type="ECO:0000256" key="5">
    <source>
        <dbReference type="ARBA" id="ARBA00022806"/>
    </source>
</evidence>
<protein>
    <submittedName>
        <fullName evidence="12">Exodeoxyribonuclease V subunit gamma</fullName>
    </submittedName>
</protein>
<dbReference type="AlphaFoldDB" id="A0A9D1J8R2"/>
<dbReference type="Gene3D" id="3.40.50.300">
    <property type="entry name" value="P-loop containing nucleotide triphosphate hydrolases"/>
    <property type="match status" value="3"/>
</dbReference>
<evidence type="ECO:0000256" key="6">
    <source>
        <dbReference type="ARBA" id="ARBA00022839"/>
    </source>
</evidence>
<proteinExistence type="predicted"/>
<evidence type="ECO:0000256" key="9">
    <source>
        <dbReference type="ARBA" id="ARBA00023204"/>
    </source>
</evidence>
<evidence type="ECO:0000313" key="13">
    <source>
        <dbReference type="Proteomes" id="UP000823913"/>
    </source>
</evidence>
<dbReference type="GO" id="GO:0004386">
    <property type="term" value="F:helicase activity"/>
    <property type="evidence" value="ECO:0007669"/>
    <property type="project" value="UniProtKB-KW"/>
</dbReference>
<evidence type="ECO:0000256" key="1">
    <source>
        <dbReference type="ARBA" id="ARBA00022722"/>
    </source>
</evidence>
<organism evidence="12 13">
    <name type="scientific">Candidatus Coproplasma avicola</name>
    <dbReference type="NCBI Taxonomy" id="2840744"/>
    <lineage>
        <taxon>Bacteria</taxon>
        <taxon>Bacillati</taxon>
        <taxon>Bacillota</taxon>
        <taxon>Clostridia</taxon>
        <taxon>Eubacteriales</taxon>
        <taxon>Candidatus Coproplasma</taxon>
    </lineage>
</organism>
<dbReference type="InterPro" id="IPR027417">
    <property type="entry name" value="P-loop_NTPase"/>
</dbReference>
<evidence type="ECO:0000256" key="8">
    <source>
        <dbReference type="ARBA" id="ARBA00023125"/>
    </source>
</evidence>
<name>A0A9D1J8R2_9FIRM</name>
<dbReference type="GO" id="GO:0004527">
    <property type="term" value="F:exonuclease activity"/>
    <property type="evidence" value="ECO:0007669"/>
    <property type="project" value="UniProtKB-KW"/>
</dbReference>
<evidence type="ECO:0000256" key="7">
    <source>
        <dbReference type="ARBA" id="ARBA00022840"/>
    </source>
</evidence>
<dbReference type="InterPro" id="IPR011604">
    <property type="entry name" value="PDDEXK-like_dom_sf"/>
</dbReference>
<dbReference type="SUPFAM" id="SSF52540">
    <property type="entry name" value="P-loop containing nucleoside triphosphate hydrolases"/>
    <property type="match status" value="1"/>
</dbReference>
<dbReference type="Pfam" id="PF12705">
    <property type="entry name" value="PDDEXK_1"/>
    <property type="match status" value="1"/>
</dbReference>
<dbReference type="Proteomes" id="UP000823913">
    <property type="component" value="Unassembled WGS sequence"/>
</dbReference>
<dbReference type="Gene3D" id="3.90.320.10">
    <property type="match status" value="1"/>
</dbReference>
<gene>
    <name evidence="12" type="ORF">IAB94_01550</name>
</gene>
<evidence type="ECO:0000256" key="3">
    <source>
        <dbReference type="ARBA" id="ARBA00022763"/>
    </source>
</evidence>
<sequence>MIKSFIAPALGAALKKLKEIVASNEERGARTVIFCEDRLTLAAERTVCAAVGGTFLTSVYTFARFLTAERGKCANLLTSQGSAMVVRRLIEQSRASLTLFKRLSSANAAQDIYDTIALLYSSRISPDDLAAVRADNPVLDGKLRDLELLYRAYVAYLEESGSVDRNRYLSMLPDVIVSSSAVRGADVIFLGFQAFTCSVAECASACMEAAKNVTGIFIGGREEVYVNEASASFAGAAKAFGGLNSRALPSDLSPEAERMRAHIFDPDCLNGSDRMPTSAVTLFEGRDEEEELEYIAAGIVRHVFEGGVRYREISVMLPDMDFYAPKLARVFGEYNIPYYLDKRYRLSEHPVCAFLEGFLNCAADGCTQGSVLSVVSSPMFYVSCVKEDGRPFTEAERRRDKDLFANYMLRLAGYRGGVKRAPKEEVLKALNLDISAVQRVREPFLKALSRIPSKGSGSSFCNALRGILSDFSSKDVLDAMYSRYAADYPSLAEFSGRAFESVNAVIDEAEKLTAGMEMPVREFTKILKSGFTAAELSLIPPKQDAVFVGDLLKCANTGSEVVFVAGLTGDVPASGDDTAVLTDRDITSLNALNIKISPKIEQVNRRTRETAGLNLCAFRRALHLSYPARKGGEEGGVSRIVDYARALFCSPSGGALAPLTGRQFRRTAGNLKYICSSPAPALRALASADSPAVRSAIYAVLRDHGYEESAQSALALSPARGNISCGAKLYGTSFSPTVLETYFSCPYKCFMMRGLRLAEREEGVMRPLDCGNFIHSVLQNVFSPAVNAIEDGAQLENRAREEAQKLLATPAYSALSADKRGEYAAARLIDECVSVCLGAFEQLKNSSFSVGEVEKICRVPLDGGLGLYGRIDRVDYSGDMVRVIDYKTGAIDSSAPLYYMGLKLQLPIYLSASASGRRAVGAYYFPASVVYEGKRDGVFRLSGYMDCSEDVVRSTENSLQDKQKSSYVEAYLNGSAVDSAMSREDFADFLLYSNLVARRGAAEMTAGNVDPSPAADACAYCKLSGSCGFAVGTDGDERQKFSVTCKGIAAIVRKERGEE</sequence>
<evidence type="ECO:0000256" key="2">
    <source>
        <dbReference type="ARBA" id="ARBA00022741"/>
    </source>
</evidence>
<evidence type="ECO:0000313" key="12">
    <source>
        <dbReference type="EMBL" id="HIR66713.1"/>
    </source>
</evidence>
<keyword evidence="6" id="KW-0269">Exonuclease</keyword>
<accession>A0A9D1J8R2</accession>
<keyword evidence="2" id="KW-0547">Nucleotide-binding</keyword>
<comment type="caution">
    <text evidence="12">The sequence shown here is derived from an EMBL/GenBank/DDBJ whole genome shotgun (WGS) entry which is preliminary data.</text>
</comment>
<keyword evidence="5" id="KW-0347">Helicase</keyword>
<keyword evidence="9" id="KW-0234">DNA repair</keyword>
<keyword evidence="8" id="KW-0238">DNA-binding</keyword>
<dbReference type="GO" id="GO:0006281">
    <property type="term" value="P:DNA repair"/>
    <property type="evidence" value="ECO:0007669"/>
    <property type="project" value="UniProtKB-KW"/>
</dbReference>
<dbReference type="InterPro" id="IPR038726">
    <property type="entry name" value="PDDEXK_AddAB-type"/>
</dbReference>
<keyword evidence="3" id="KW-0227">DNA damage</keyword>
<keyword evidence="1" id="KW-0540">Nuclease</keyword>